<dbReference type="InterPro" id="IPR047057">
    <property type="entry name" value="MerR_fam"/>
</dbReference>
<organism evidence="6 7">
    <name type="scientific">Paenibacillus gallinarum</name>
    <dbReference type="NCBI Taxonomy" id="2762232"/>
    <lineage>
        <taxon>Bacteria</taxon>
        <taxon>Bacillati</taxon>
        <taxon>Bacillota</taxon>
        <taxon>Bacilli</taxon>
        <taxon>Bacillales</taxon>
        <taxon>Paenibacillaceae</taxon>
        <taxon>Paenibacillus</taxon>
    </lineage>
</organism>
<evidence type="ECO:0000259" key="5">
    <source>
        <dbReference type="PROSITE" id="PS50937"/>
    </source>
</evidence>
<name>A0ABR8SYS8_9BACL</name>
<dbReference type="InterPro" id="IPR009061">
    <property type="entry name" value="DNA-bd_dom_put_sf"/>
</dbReference>
<dbReference type="SUPFAM" id="SSF46955">
    <property type="entry name" value="Putative DNA-binding domain"/>
    <property type="match status" value="1"/>
</dbReference>
<protein>
    <submittedName>
        <fullName evidence="6">MerR family transcriptional regulator</fullName>
    </submittedName>
</protein>
<gene>
    <name evidence="6" type="ORF">H9647_11350</name>
</gene>
<dbReference type="InterPro" id="IPR000551">
    <property type="entry name" value="MerR-type_HTH_dom"/>
</dbReference>
<sequence>MYSIQKASEYSQIPASSIRYYEKIKLLPTLKRNTNGVRVFDDKDIEILKLVKCFRRLGMPIQDIRENISNINLEYESIDTNAILLQHKKSLEDQILILNSFIEEIDDKL</sequence>
<reference evidence="6 7" key="1">
    <citation type="submission" date="2020-08" db="EMBL/GenBank/DDBJ databases">
        <title>A Genomic Blueprint of the Chicken Gut Microbiome.</title>
        <authorList>
            <person name="Gilroy R."/>
            <person name="Ravi A."/>
            <person name="Getino M."/>
            <person name="Pursley I."/>
            <person name="Horton D.L."/>
            <person name="Alikhan N.-F."/>
            <person name="Baker D."/>
            <person name="Gharbi K."/>
            <person name="Hall N."/>
            <person name="Watson M."/>
            <person name="Adriaenssens E.M."/>
            <person name="Foster-Nyarko E."/>
            <person name="Jarju S."/>
            <person name="Secka A."/>
            <person name="Antonio M."/>
            <person name="Oren A."/>
            <person name="Chaudhuri R."/>
            <person name="La Ragione R.M."/>
            <person name="Hildebrand F."/>
            <person name="Pallen M.J."/>
        </authorList>
    </citation>
    <scope>NUCLEOTIDE SEQUENCE [LARGE SCALE GENOMIC DNA]</scope>
    <source>
        <strain evidence="6 7">Sa2BVA9</strain>
    </source>
</reference>
<evidence type="ECO:0000256" key="4">
    <source>
        <dbReference type="ARBA" id="ARBA00023163"/>
    </source>
</evidence>
<dbReference type="Proteomes" id="UP000608071">
    <property type="component" value="Unassembled WGS sequence"/>
</dbReference>
<evidence type="ECO:0000256" key="2">
    <source>
        <dbReference type="ARBA" id="ARBA00023015"/>
    </source>
</evidence>
<evidence type="ECO:0000256" key="1">
    <source>
        <dbReference type="ARBA" id="ARBA00022491"/>
    </source>
</evidence>
<dbReference type="PROSITE" id="PS50937">
    <property type="entry name" value="HTH_MERR_2"/>
    <property type="match status" value="1"/>
</dbReference>
<dbReference type="Gene3D" id="1.10.1660.10">
    <property type="match status" value="1"/>
</dbReference>
<evidence type="ECO:0000256" key="3">
    <source>
        <dbReference type="ARBA" id="ARBA00023125"/>
    </source>
</evidence>
<keyword evidence="4" id="KW-0804">Transcription</keyword>
<dbReference type="SMART" id="SM00422">
    <property type="entry name" value="HTH_MERR"/>
    <property type="match status" value="1"/>
</dbReference>
<dbReference type="EMBL" id="JACSQL010000004">
    <property type="protein sequence ID" value="MBD7968658.1"/>
    <property type="molecule type" value="Genomic_DNA"/>
</dbReference>
<dbReference type="RefSeq" id="WP_191799937.1">
    <property type="nucleotide sequence ID" value="NZ_JACSQL010000004.1"/>
</dbReference>
<evidence type="ECO:0000313" key="7">
    <source>
        <dbReference type="Proteomes" id="UP000608071"/>
    </source>
</evidence>
<keyword evidence="1" id="KW-0678">Repressor</keyword>
<feature type="domain" description="HTH merR-type" evidence="5">
    <location>
        <begin position="1"/>
        <end position="70"/>
    </location>
</feature>
<evidence type="ECO:0000313" key="6">
    <source>
        <dbReference type="EMBL" id="MBD7968658.1"/>
    </source>
</evidence>
<comment type="caution">
    <text evidence="6">The sequence shown here is derived from an EMBL/GenBank/DDBJ whole genome shotgun (WGS) entry which is preliminary data.</text>
</comment>
<accession>A0ABR8SYS8</accession>
<keyword evidence="3" id="KW-0238">DNA-binding</keyword>
<proteinExistence type="predicted"/>
<keyword evidence="2" id="KW-0805">Transcription regulation</keyword>
<dbReference type="Pfam" id="PF13411">
    <property type="entry name" value="MerR_1"/>
    <property type="match status" value="1"/>
</dbReference>
<keyword evidence="7" id="KW-1185">Reference proteome</keyword>
<dbReference type="PANTHER" id="PTHR30204">
    <property type="entry name" value="REDOX-CYCLING DRUG-SENSING TRANSCRIPTIONAL ACTIVATOR SOXR"/>
    <property type="match status" value="1"/>
</dbReference>
<dbReference type="PANTHER" id="PTHR30204:SF69">
    <property type="entry name" value="MERR-FAMILY TRANSCRIPTIONAL REGULATOR"/>
    <property type="match status" value="1"/>
</dbReference>